<dbReference type="EMBL" id="WNYA01014162">
    <property type="protein sequence ID" value="KAG8539573.1"/>
    <property type="molecule type" value="Genomic_DNA"/>
</dbReference>
<organism evidence="1 2">
    <name type="scientific">Engystomops pustulosus</name>
    <name type="common">Tungara frog</name>
    <name type="synonym">Physalaemus pustulosus</name>
    <dbReference type="NCBI Taxonomy" id="76066"/>
    <lineage>
        <taxon>Eukaryota</taxon>
        <taxon>Metazoa</taxon>
        <taxon>Chordata</taxon>
        <taxon>Craniata</taxon>
        <taxon>Vertebrata</taxon>
        <taxon>Euteleostomi</taxon>
        <taxon>Amphibia</taxon>
        <taxon>Batrachia</taxon>
        <taxon>Anura</taxon>
        <taxon>Neobatrachia</taxon>
        <taxon>Hyloidea</taxon>
        <taxon>Leptodactylidae</taxon>
        <taxon>Leiuperinae</taxon>
        <taxon>Engystomops</taxon>
    </lineage>
</organism>
<keyword evidence="2" id="KW-1185">Reference proteome</keyword>
<proteinExistence type="predicted"/>
<accession>A0AAV6Z027</accession>
<evidence type="ECO:0000313" key="2">
    <source>
        <dbReference type="Proteomes" id="UP000824782"/>
    </source>
</evidence>
<comment type="caution">
    <text evidence="1">The sequence shown here is derived from an EMBL/GenBank/DDBJ whole genome shotgun (WGS) entry which is preliminary data.</text>
</comment>
<gene>
    <name evidence="1" type="ORF">GDO81_020725</name>
</gene>
<dbReference type="Proteomes" id="UP000824782">
    <property type="component" value="Unassembled WGS sequence"/>
</dbReference>
<name>A0AAV6Z027_ENGPU</name>
<evidence type="ECO:0000313" key="1">
    <source>
        <dbReference type="EMBL" id="KAG8539573.1"/>
    </source>
</evidence>
<protein>
    <submittedName>
        <fullName evidence="1">Uncharacterized protein</fullName>
    </submittedName>
</protein>
<reference evidence="1" key="1">
    <citation type="thesis" date="2020" institute="ProQuest LLC" country="789 East Eisenhower Parkway, Ann Arbor, MI, USA">
        <title>Comparative Genomics and Chromosome Evolution.</title>
        <authorList>
            <person name="Mudd A.B."/>
        </authorList>
    </citation>
    <scope>NUCLEOTIDE SEQUENCE</scope>
    <source>
        <strain evidence="1">237g6f4</strain>
        <tissue evidence="1">Blood</tissue>
    </source>
</reference>
<sequence>MKASIFLSIGSFRRVASSAGKKELSANLARDIFTLGRDSHSADKAGSNLYTDLNLTPGLGFLSGFFQAASIRFFKSGWLGKYLAFFLGK</sequence>
<dbReference type="AlphaFoldDB" id="A0AAV6Z027"/>